<dbReference type="EMBL" id="NHYD01000252">
    <property type="protein sequence ID" value="PPQ94765.1"/>
    <property type="molecule type" value="Genomic_DNA"/>
</dbReference>
<feature type="compositionally biased region" description="Low complexity" evidence="1">
    <location>
        <begin position="103"/>
        <end position="119"/>
    </location>
</feature>
<accession>A0A409XVG3</accession>
<evidence type="ECO:0000313" key="3">
    <source>
        <dbReference type="Proteomes" id="UP000283269"/>
    </source>
</evidence>
<dbReference type="InParanoid" id="A0A409XVG3"/>
<feature type="compositionally biased region" description="Polar residues" evidence="1">
    <location>
        <begin position="90"/>
        <end position="101"/>
    </location>
</feature>
<feature type="region of interest" description="Disordered" evidence="1">
    <location>
        <begin position="222"/>
        <end position="262"/>
    </location>
</feature>
<name>A0A409XVG3_PSICY</name>
<evidence type="ECO:0000256" key="1">
    <source>
        <dbReference type="SAM" id="MobiDB-lite"/>
    </source>
</evidence>
<dbReference type="AlphaFoldDB" id="A0A409XVG3"/>
<feature type="compositionally biased region" description="Basic and acidic residues" evidence="1">
    <location>
        <begin position="321"/>
        <end position="337"/>
    </location>
</feature>
<sequence>MRPEQLMRFPGITADDIEHWRALDIIVPRLEDRIEKLEEVVASHQRSTDKAQEQIRKNTGVIQKFDDEIGDICDAIMQLEDRVAKLQRQAPGTQTTPSSGVHASGSGTVSVPGPSSVPLSGPPPPSTIGSASGSILPQSPPPHIQLAPDNVAHQPTPGPSTPAPLSNVATDFSLGSQILPRPTIPPEILVPAQMLDTTILPNSIGLAQAPDTYLHLTPAPTTVPAPTSEDVDMEQPADQTEMEENERSKSPAHAELSTPAQTSARLQPLLLIATSSSEDYHPWSLPLSGCGADSAPLNSNGDSRTAVVIMRRPTPVSPLSRRHDLVNHNMGDKMDSD</sequence>
<feature type="compositionally biased region" description="Acidic residues" evidence="1">
    <location>
        <begin position="229"/>
        <end position="244"/>
    </location>
</feature>
<comment type="caution">
    <text evidence="2">The sequence shown here is derived from an EMBL/GenBank/DDBJ whole genome shotgun (WGS) entry which is preliminary data.</text>
</comment>
<feature type="region of interest" description="Disordered" evidence="1">
    <location>
        <begin position="311"/>
        <end position="337"/>
    </location>
</feature>
<organism evidence="2 3">
    <name type="scientific">Psilocybe cyanescens</name>
    <dbReference type="NCBI Taxonomy" id="93625"/>
    <lineage>
        <taxon>Eukaryota</taxon>
        <taxon>Fungi</taxon>
        <taxon>Dikarya</taxon>
        <taxon>Basidiomycota</taxon>
        <taxon>Agaricomycotina</taxon>
        <taxon>Agaricomycetes</taxon>
        <taxon>Agaricomycetidae</taxon>
        <taxon>Agaricales</taxon>
        <taxon>Agaricineae</taxon>
        <taxon>Strophariaceae</taxon>
        <taxon>Psilocybe</taxon>
    </lineage>
</organism>
<gene>
    <name evidence="2" type="ORF">CVT25_007784</name>
</gene>
<dbReference type="Proteomes" id="UP000283269">
    <property type="component" value="Unassembled WGS sequence"/>
</dbReference>
<feature type="region of interest" description="Disordered" evidence="1">
    <location>
        <begin position="87"/>
        <end position="168"/>
    </location>
</feature>
<evidence type="ECO:0000313" key="2">
    <source>
        <dbReference type="EMBL" id="PPQ94765.1"/>
    </source>
</evidence>
<protein>
    <submittedName>
        <fullName evidence="2">Uncharacterized protein</fullName>
    </submittedName>
</protein>
<keyword evidence="3" id="KW-1185">Reference proteome</keyword>
<reference evidence="2 3" key="1">
    <citation type="journal article" date="2018" name="Evol. Lett.">
        <title>Horizontal gene cluster transfer increased hallucinogenic mushroom diversity.</title>
        <authorList>
            <person name="Reynolds H.T."/>
            <person name="Vijayakumar V."/>
            <person name="Gluck-Thaler E."/>
            <person name="Korotkin H.B."/>
            <person name="Matheny P.B."/>
            <person name="Slot J.C."/>
        </authorList>
    </citation>
    <scope>NUCLEOTIDE SEQUENCE [LARGE SCALE GENOMIC DNA]</scope>
    <source>
        <strain evidence="2 3">2631</strain>
    </source>
</reference>
<proteinExistence type="predicted"/>